<dbReference type="GO" id="GO:0016301">
    <property type="term" value="F:kinase activity"/>
    <property type="evidence" value="ECO:0007669"/>
    <property type="project" value="UniProtKB-KW"/>
</dbReference>
<protein>
    <submittedName>
        <fullName evidence="3">Histidine kinase</fullName>
    </submittedName>
</protein>
<evidence type="ECO:0000259" key="2">
    <source>
        <dbReference type="Pfam" id="PF06580"/>
    </source>
</evidence>
<accession>A0ABS8U1J2</accession>
<dbReference type="Pfam" id="PF06580">
    <property type="entry name" value="His_kinase"/>
    <property type="match status" value="1"/>
</dbReference>
<keyword evidence="3" id="KW-0418">Kinase</keyword>
<keyword evidence="1" id="KW-1133">Transmembrane helix</keyword>
<gene>
    <name evidence="3" type="ORF">LT679_10255</name>
</gene>
<reference evidence="3 4" key="1">
    <citation type="submission" date="2021-12" db="EMBL/GenBank/DDBJ databases">
        <title>Mucilaginibacter roseus genome.</title>
        <authorList>
            <person name="Ferreira J.R."/>
            <person name="Newman J.D."/>
        </authorList>
    </citation>
    <scope>NUCLEOTIDE SEQUENCE [LARGE SCALE GENOMIC DNA]</scope>
    <source>
        <strain evidence="3 4">LMG 28454</strain>
    </source>
</reference>
<keyword evidence="1" id="KW-0472">Membrane</keyword>
<keyword evidence="4" id="KW-1185">Reference proteome</keyword>
<comment type="caution">
    <text evidence="3">The sequence shown here is derived from an EMBL/GenBank/DDBJ whole genome shotgun (WGS) entry which is preliminary data.</text>
</comment>
<feature type="transmembrane region" description="Helical" evidence="1">
    <location>
        <begin position="29"/>
        <end position="45"/>
    </location>
</feature>
<dbReference type="RefSeq" id="WP_232177430.1">
    <property type="nucleotide sequence ID" value="NZ_JAJPWV010000003.1"/>
</dbReference>
<dbReference type="PANTHER" id="PTHR34220">
    <property type="entry name" value="SENSOR HISTIDINE KINASE YPDA"/>
    <property type="match status" value="1"/>
</dbReference>
<sequence>MSIPLHAKAIDTNWMLQWIVAAKYKFQRHFFVIVFCIIVLYYSPADYVEPFETYNRLVIFIQIILLAYWNMYLLVPNFLFKKKYLSYGIFALLGIVLSFYIHECFAFYFKHKALPYQDDTINFITFSFMIMMLIIASAAVKIFQQWISDTQLIYELELAKTNTELEQLKNQINPHFLFNMLNNANVLIEDDPKKASQVLVKLSDLLRYQLYDSSRDKVLLTSEIHFLEDFLNLEKVRRDNFNFLISKEGELSGVQVPPLLFISFVENAVKHNNDAAKLSYLNLYFDVRHNELFFKCVNSKPAVKAVSKPGGLGLANIKRRLALMFPSSHVLQIDDHPDTYSVTLSLNLNNELYYSR</sequence>
<dbReference type="InterPro" id="IPR050640">
    <property type="entry name" value="Bact_2-comp_sensor_kinase"/>
</dbReference>
<feature type="transmembrane region" description="Helical" evidence="1">
    <location>
        <begin position="121"/>
        <end position="143"/>
    </location>
</feature>
<proteinExistence type="predicted"/>
<evidence type="ECO:0000313" key="3">
    <source>
        <dbReference type="EMBL" id="MCD8740983.1"/>
    </source>
</evidence>
<evidence type="ECO:0000256" key="1">
    <source>
        <dbReference type="SAM" id="Phobius"/>
    </source>
</evidence>
<feature type="domain" description="Signal transduction histidine kinase internal region" evidence="2">
    <location>
        <begin position="164"/>
        <end position="239"/>
    </location>
</feature>
<dbReference type="EMBL" id="JAJPWV010000003">
    <property type="protein sequence ID" value="MCD8740983.1"/>
    <property type="molecule type" value="Genomic_DNA"/>
</dbReference>
<dbReference type="Proteomes" id="UP001199919">
    <property type="component" value="Unassembled WGS sequence"/>
</dbReference>
<keyword evidence="3" id="KW-0808">Transferase</keyword>
<dbReference type="PANTHER" id="PTHR34220:SF7">
    <property type="entry name" value="SENSOR HISTIDINE KINASE YPDA"/>
    <property type="match status" value="1"/>
</dbReference>
<feature type="transmembrane region" description="Helical" evidence="1">
    <location>
        <begin position="57"/>
        <end position="75"/>
    </location>
</feature>
<feature type="transmembrane region" description="Helical" evidence="1">
    <location>
        <begin position="87"/>
        <end position="109"/>
    </location>
</feature>
<dbReference type="InterPro" id="IPR010559">
    <property type="entry name" value="Sig_transdc_His_kin_internal"/>
</dbReference>
<name>A0ABS8U1J2_9SPHI</name>
<evidence type="ECO:0000313" key="4">
    <source>
        <dbReference type="Proteomes" id="UP001199919"/>
    </source>
</evidence>
<keyword evidence="1" id="KW-0812">Transmembrane</keyword>
<organism evidence="3 4">
    <name type="scientific">Mucilaginibacter roseus</name>
    <dbReference type="NCBI Taxonomy" id="1528868"/>
    <lineage>
        <taxon>Bacteria</taxon>
        <taxon>Pseudomonadati</taxon>
        <taxon>Bacteroidota</taxon>
        <taxon>Sphingobacteriia</taxon>
        <taxon>Sphingobacteriales</taxon>
        <taxon>Sphingobacteriaceae</taxon>
        <taxon>Mucilaginibacter</taxon>
    </lineage>
</organism>